<feature type="compositionally biased region" description="Low complexity" evidence="1">
    <location>
        <begin position="10"/>
        <end position="24"/>
    </location>
</feature>
<protein>
    <submittedName>
        <fullName evidence="2">Uncharacterized protein</fullName>
    </submittedName>
</protein>
<name>A0ABC8RRL7_9AQUA</name>
<evidence type="ECO:0000313" key="2">
    <source>
        <dbReference type="EMBL" id="CAK9147190.1"/>
    </source>
</evidence>
<feature type="non-terminal residue" evidence="2">
    <location>
        <position position="1"/>
    </location>
</feature>
<comment type="caution">
    <text evidence="2">The sequence shown here is derived from an EMBL/GenBank/DDBJ whole genome shotgun (WGS) entry which is preliminary data.</text>
</comment>
<dbReference type="AlphaFoldDB" id="A0ABC8RRL7"/>
<organism evidence="2 3">
    <name type="scientific">Ilex paraguariensis</name>
    <name type="common">yerba mate</name>
    <dbReference type="NCBI Taxonomy" id="185542"/>
    <lineage>
        <taxon>Eukaryota</taxon>
        <taxon>Viridiplantae</taxon>
        <taxon>Streptophyta</taxon>
        <taxon>Embryophyta</taxon>
        <taxon>Tracheophyta</taxon>
        <taxon>Spermatophyta</taxon>
        <taxon>Magnoliopsida</taxon>
        <taxon>eudicotyledons</taxon>
        <taxon>Gunneridae</taxon>
        <taxon>Pentapetalae</taxon>
        <taxon>asterids</taxon>
        <taxon>campanulids</taxon>
        <taxon>Aquifoliales</taxon>
        <taxon>Aquifoliaceae</taxon>
        <taxon>Ilex</taxon>
    </lineage>
</organism>
<gene>
    <name evidence="2" type="ORF">ILEXP_LOCUS15073</name>
</gene>
<evidence type="ECO:0000313" key="3">
    <source>
        <dbReference type="Proteomes" id="UP001642360"/>
    </source>
</evidence>
<dbReference type="EMBL" id="CAUOFW020001656">
    <property type="protein sequence ID" value="CAK9147190.1"/>
    <property type="molecule type" value="Genomic_DNA"/>
</dbReference>
<keyword evidence="3" id="KW-1185">Reference proteome</keyword>
<accession>A0ABC8RRL7</accession>
<reference evidence="2 3" key="1">
    <citation type="submission" date="2024-02" db="EMBL/GenBank/DDBJ databases">
        <authorList>
            <person name="Vignale AGUSTIN F."/>
            <person name="Sosa J E."/>
            <person name="Modenutti C."/>
        </authorList>
    </citation>
    <scope>NUCLEOTIDE SEQUENCE [LARGE SCALE GENOMIC DNA]</scope>
</reference>
<proteinExistence type="predicted"/>
<feature type="region of interest" description="Disordered" evidence="1">
    <location>
        <begin position="1"/>
        <end position="48"/>
    </location>
</feature>
<sequence length="74" mass="7350">GDLVPPSANVAPTPTDATPVPSSVGTMPAPQGYASTVPADGTPLSRRANSFSTSIDELFGDIGGSIGSEVIRPP</sequence>
<evidence type="ECO:0000256" key="1">
    <source>
        <dbReference type="SAM" id="MobiDB-lite"/>
    </source>
</evidence>
<dbReference type="Proteomes" id="UP001642360">
    <property type="component" value="Unassembled WGS sequence"/>
</dbReference>